<keyword evidence="3" id="KW-0804">Transcription</keyword>
<evidence type="ECO:0000313" key="5">
    <source>
        <dbReference type="EMBL" id="HAF1209135.1"/>
    </source>
</evidence>
<dbReference type="PROSITE" id="PS00041">
    <property type="entry name" value="HTH_ARAC_FAMILY_1"/>
    <property type="match status" value="1"/>
</dbReference>
<evidence type="ECO:0000256" key="2">
    <source>
        <dbReference type="ARBA" id="ARBA00023125"/>
    </source>
</evidence>
<accession>A0A742DUU1</accession>
<sequence length="289" mass="33428">MKEIYNAFLASCAEVNVIENCILPVAISPRKNESQNNEVLDIFYIMSGCVEIMFNNFSRRNLNPGDVVFFKRKKNDYFIISEKNESHIIQASIKPNGIYRDLMLCNNINNLLIFSHAHSDYVSSITELVKLLLQLKHNETPGRTLIEMPIAVFFIQLFITQNFGFQILIQEEKNNISQCMLDMVKKPGYHWKIKTMAMQHNMGVNLFINEFRKVSGDTPFNFLKKIRLNRAKQLLENTTIPISIIASECGYNSHASFTTYIKKEFGLTPVNLRKMSKQKKKQKNITINT</sequence>
<dbReference type="CDD" id="cd02208">
    <property type="entry name" value="cupin_RmlC-like"/>
    <property type="match status" value="1"/>
</dbReference>
<dbReference type="PANTHER" id="PTHR43280">
    <property type="entry name" value="ARAC-FAMILY TRANSCRIPTIONAL REGULATOR"/>
    <property type="match status" value="1"/>
</dbReference>
<organism evidence="5">
    <name type="scientific">Salmonella muenchen</name>
    <dbReference type="NCBI Taxonomy" id="596"/>
    <lineage>
        <taxon>Bacteria</taxon>
        <taxon>Pseudomonadati</taxon>
        <taxon>Pseudomonadota</taxon>
        <taxon>Gammaproteobacteria</taxon>
        <taxon>Enterobacterales</taxon>
        <taxon>Enterobacteriaceae</taxon>
        <taxon>Salmonella</taxon>
    </lineage>
</organism>
<dbReference type="AlphaFoldDB" id="A0A742DUU1"/>
<dbReference type="InterPro" id="IPR009057">
    <property type="entry name" value="Homeodomain-like_sf"/>
</dbReference>
<comment type="caution">
    <text evidence="5">The sequence shown here is derived from an EMBL/GenBank/DDBJ whole genome shotgun (WGS) entry which is preliminary data.</text>
</comment>
<evidence type="ECO:0000259" key="4">
    <source>
        <dbReference type="PROSITE" id="PS01124"/>
    </source>
</evidence>
<dbReference type="GO" id="GO:0003700">
    <property type="term" value="F:DNA-binding transcription factor activity"/>
    <property type="evidence" value="ECO:0007669"/>
    <property type="project" value="InterPro"/>
</dbReference>
<protein>
    <submittedName>
        <fullName evidence="5">Helix-turn-helix transcriptional regulator</fullName>
    </submittedName>
</protein>
<name>A0A742DUU1_SALMU</name>
<proteinExistence type="predicted"/>
<dbReference type="SUPFAM" id="SSF46689">
    <property type="entry name" value="Homeodomain-like"/>
    <property type="match status" value="1"/>
</dbReference>
<reference evidence="5" key="2">
    <citation type="submission" date="2018-07" db="EMBL/GenBank/DDBJ databases">
        <authorList>
            <consortium name="NCBI Pathogen Detection Project"/>
        </authorList>
    </citation>
    <scope>NUCLEOTIDE SEQUENCE</scope>
    <source>
        <strain evidence="5">13-4272</strain>
    </source>
</reference>
<reference evidence="5" key="1">
    <citation type="journal article" date="2018" name="Genome Biol.">
        <title>SKESA: strategic k-mer extension for scrupulous assemblies.</title>
        <authorList>
            <person name="Souvorov A."/>
            <person name="Agarwala R."/>
            <person name="Lipman D.J."/>
        </authorList>
    </citation>
    <scope>NUCLEOTIDE SEQUENCE</scope>
    <source>
        <strain evidence="5">13-4272</strain>
    </source>
</reference>
<feature type="domain" description="HTH araC/xylS-type" evidence="4">
    <location>
        <begin position="174"/>
        <end position="275"/>
    </location>
</feature>
<gene>
    <name evidence="5" type="ORF">G9G20_005190</name>
</gene>
<dbReference type="EMBL" id="DAAUDP010000022">
    <property type="protein sequence ID" value="HAF1209135.1"/>
    <property type="molecule type" value="Genomic_DNA"/>
</dbReference>
<dbReference type="Pfam" id="PF12833">
    <property type="entry name" value="HTH_18"/>
    <property type="match status" value="1"/>
</dbReference>
<dbReference type="Gene3D" id="1.10.10.60">
    <property type="entry name" value="Homeodomain-like"/>
    <property type="match status" value="2"/>
</dbReference>
<keyword evidence="2" id="KW-0238">DNA-binding</keyword>
<dbReference type="GO" id="GO:0043565">
    <property type="term" value="F:sequence-specific DNA binding"/>
    <property type="evidence" value="ECO:0007669"/>
    <property type="project" value="InterPro"/>
</dbReference>
<evidence type="ECO:0000256" key="3">
    <source>
        <dbReference type="ARBA" id="ARBA00023163"/>
    </source>
</evidence>
<dbReference type="SMART" id="SM00342">
    <property type="entry name" value="HTH_ARAC"/>
    <property type="match status" value="1"/>
</dbReference>
<evidence type="ECO:0000256" key="1">
    <source>
        <dbReference type="ARBA" id="ARBA00023015"/>
    </source>
</evidence>
<keyword evidence="1" id="KW-0805">Transcription regulation</keyword>
<dbReference type="PROSITE" id="PS01124">
    <property type="entry name" value="HTH_ARAC_FAMILY_2"/>
    <property type="match status" value="1"/>
</dbReference>
<dbReference type="InterPro" id="IPR018060">
    <property type="entry name" value="HTH_AraC"/>
</dbReference>
<dbReference type="PANTHER" id="PTHR43280:SF11">
    <property type="entry name" value="RCS-SPECIFIC HTH-TYPE TRANSCRIPTIONAL ACTIVATOR RCLR"/>
    <property type="match status" value="1"/>
</dbReference>
<dbReference type="InterPro" id="IPR018062">
    <property type="entry name" value="HTH_AraC-typ_CS"/>
</dbReference>